<gene>
    <name evidence="1" type="ORF">FHS40_009174</name>
</gene>
<dbReference type="EMBL" id="JACHJD010000060">
    <property type="protein sequence ID" value="MBB5110044.1"/>
    <property type="molecule type" value="Genomic_DNA"/>
</dbReference>
<accession>A0A7W8B474</accession>
<comment type="caution">
    <text evidence="1">The sequence shown here is derived from an EMBL/GenBank/DDBJ whole genome shotgun (WGS) entry which is preliminary data.</text>
</comment>
<reference evidence="1 2" key="1">
    <citation type="submission" date="2020-08" db="EMBL/GenBank/DDBJ databases">
        <title>Genomic Encyclopedia of Type Strains, Phase III (KMG-III): the genomes of soil and plant-associated and newly described type strains.</title>
        <authorList>
            <person name="Whitman W."/>
        </authorList>
    </citation>
    <scope>NUCLEOTIDE SEQUENCE [LARGE SCALE GENOMIC DNA]</scope>
    <source>
        <strain evidence="1 2">CECT 3146</strain>
    </source>
</reference>
<evidence type="ECO:0000313" key="1">
    <source>
        <dbReference type="EMBL" id="MBB5110044.1"/>
    </source>
</evidence>
<sequence>MTVRRVLAKQHIVEQVDGQDRTFYRLLHAHCRRQILAGRAVPQP</sequence>
<organism evidence="1 2">
    <name type="scientific">Streptomyces spectabilis</name>
    <dbReference type="NCBI Taxonomy" id="68270"/>
    <lineage>
        <taxon>Bacteria</taxon>
        <taxon>Bacillati</taxon>
        <taxon>Actinomycetota</taxon>
        <taxon>Actinomycetes</taxon>
        <taxon>Kitasatosporales</taxon>
        <taxon>Streptomycetaceae</taxon>
        <taxon>Streptomyces</taxon>
    </lineage>
</organism>
<keyword evidence="2" id="KW-1185">Reference proteome</keyword>
<name>A0A7W8B474_STRST</name>
<dbReference type="Proteomes" id="UP000549009">
    <property type="component" value="Unassembled WGS sequence"/>
</dbReference>
<dbReference type="AlphaFoldDB" id="A0A7W8B474"/>
<evidence type="ECO:0000313" key="2">
    <source>
        <dbReference type="Proteomes" id="UP000549009"/>
    </source>
</evidence>
<protein>
    <submittedName>
        <fullName evidence="1">Uncharacterized protein</fullName>
    </submittedName>
</protein>
<proteinExistence type="predicted"/>